<protein>
    <submittedName>
        <fullName evidence="7">Sporulation integral membrane protein YtvI</fullName>
    </submittedName>
</protein>
<evidence type="ECO:0000256" key="1">
    <source>
        <dbReference type="ARBA" id="ARBA00004141"/>
    </source>
</evidence>
<feature type="transmembrane region" description="Helical" evidence="6">
    <location>
        <begin position="7"/>
        <end position="29"/>
    </location>
</feature>
<dbReference type="Proteomes" id="UP000825179">
    <property type="component" value="Chromosome"/>
</dbReference>
<keyword evidence="8" id="KW-1185">Reference proteome</keyword>
<evidence type="ECO:0000313" key="8">
    <source>
        <dbReference type="Proteomes" id="UP000825179"/>
    </source>
</evidence>
<dbReference type="GO" id="GO:0016020">
    <property type="term" value="C:membrane"/>
    <property type="evidence" value="ECO:0007669"/>
    <property type="project" value="UniProtKB-SubCell"/>
</dbReference>
<proteinExistence type="inferred from homology"/>
<organism evidence="7 8">
    <name type="scientific">Caldalkalibacillus thermarum (strain TA2.A1)</name>
    <dbReference type="NCBI Taxonomy" id="986075"/>
    <lineage>
        <taxon>Bacteria</taxon>
        <taxon>Bacillati</taxon>
        <taxon>Bacillota</taxon>
        <taxon>Bacilli</taxon>
        <taxon>Bacillales</taxon>
        <taxon>Bacillaceae</taxon>
        <taxon>Caldalkalibacillus</taxon>
    </lineage>
</organism>
<dbReference type="AlphaFoldDB" id="A0A8X8LCK5"/>
<sequence>MHFWNGTILLASVRGLVVISAITGLILAAYLIFPLVYPFLFGLFLALIMNPVVNWLEEKGRFPRWLAVLSTIILLLALLAALITLVIVEIVSELNRLQEHLPYLFADYMAQVEFFILNQLFPIYDRIISLYGTLDGEVQRNIEHQVENFSTQMAESLTEAGRGLINGILSFLRSIPMIATTFIISLLAFFFLSKDWPKWQAFFLRVIPERVQVSSRSVIQDLKSAFIGFIRAQLTLMSITFLIVLIGFWILRVEYALTIALFIGLVDLIPYLGPGLIFIPWIIYLFISGNYFLVIGLAVLYAIVVIQRQMIEPKILGDNVGLDPLVTLFSLFVGFKLFGMIGLIIGPVTMVFLGALHRAGVFRDLWQFVKGTA</sequence>
<keyword evidence="4 6" id="KW-1133">Transmembrane helix</keyword>
<comment type="similarity">
    <text evidence="2">Belongs to the autoinducer-2 exporter (AI-2E) (TC 2.A.86) family.</text>
</comment>
<keyword evidence="3 6" id="KW-0812">Transmembrane</keyword>
<dbReference type="InterPro" id="IPR014227">
    <property type="entry name" value="YtvI-like"/>
</dbReference>
<evidence type="ECO:0000256" key="2">
    <source>
        <dbReference type="ARBA" id="ARBA00009773"/>
    </source>
</evidence>
<feature type="transmembrane region" description="Helical" evidence="6">
    <location>
        <begin position="257"/>
        <end position="284"/>
    </location>
</feature>
<keyword evidence="5 6" id="KW-0472">Membrane</keyword>
<feature type="transmembrane region" description="Helical" evidence="6">
    <location>
        <begin position="171"/>
        <end position="192"/>
    </location>
</feature>
<dbReference type="PANTHER" id="PTHR21716">
    <property type="entry name" value="TRANSMEMBRANE PROTEIN"/>
    <property type="match status" value="1"/>
</dbReference>
<name>A0A8X8LCK5_CALTT</name>
<dbReference type="InterPro" id="IPR002549">
    <property type="entry name" value="AI-2E-like"/>
</dbReference>
<accession>A0A8X8LCK5</accession>
<evidence type="ECO:0000256" key="3">
    <source>
        <dbReference type="ARBA" id="ARBA00022692"/>
    </source>
</evidence>
<comment type="subcellular location">
    <subcellularLocation>
        <location evidence="1">Membrane</location>
        <topology evidence="1">Multi-pass membrane protein</topology>
    </subcellularLocation>
</comment>
<feature type="transmembrane region" description="Helical" evidence="6">
    <location>
        <begin position="35"/>
        <end position="53"/>
    </location>
</feature>
<feature type="transmembrane region" description="Helical" evidence="6">
    <location>
        <begin position="225"/>
        <end position="251"/>
    </location>
</feature>
<dbReference type="Pfam" id="PF01594">
    <property type="entry name" value="AI-2E_transport"/>
    <property type="match status" value="1"/>
</dbReference>
<feature type="transmembrane region" description="Helical" evidence="6">
    <location>
        <begin position="331"/>
        <end position="356"/>
    </location>
</feature>
<evidence type="ECO:0000256" key="5">
    <source>
        <dbReference type="ARBA" id="ARBA00023136"/>
    </source>
</evidence>
<dbReference type="KEGG" id="cthu:HUR95_06805"/>
<dbReference type="NCBIfam" id="TIGR02872">
    <property type="entry name" value="spore_ytvI"/>
    <property type="match status" value="1"/>
</dbReference>
<dbReference type="EMBL" id="CP082237">
    <property type="protein sequence ID" value="QZT34945.1"/>
    <property type="molecule type" value="Genomic_DNA"/>
</dbReference>
<dbReference type="RefSeq" id="WP_222823119.1">
    <property type="nucleotide sequence ID" value="NZ_CP082237.1"/>
</dbReference>
<evidence type="ECO:0000256" key="6">
    <source>
        <dbReference type="SAM" id="Phobius"/>
    </source>
</evidence>
<reference evidence="7 8" key="1">
    <citation type="journal article" date="2020" name="Extremophiles">
        <title>Genomic analysis of Caldalkalibacillus thermarum TA2.A1 reveals aerobic alkaliphilic metabolism and evolutionary hallmarks linking alkaliphilic bacteria and plant life.</title>
        <authorList>
            <person name="de Jong S.I."/>
            <person name="van den Broek M.A."/>
            <person name="Merkel A.Y."/>
            <person name="de la Torre Cortes P."/>
            <person name="Kalamorz F."/>
            <person name="Cook G.M."/>
            <person name="van Loosdrecht M.C.M."/>
            <person name="McMillan D.G.G."/>
        </authorList>
    </citation>
    <scope>NUCLEOTIDE SEQUENCE [LARGE SCALE GENOMIC DNA]</scope>
    <source>
        <strain evidence="7 8">TA2.A1</strain>
    </source>
</reference>
<evidence type="ECO:0000313" key="7">
    <source>
        <dbReference type="EMBL" id="QZT34945.1"/>
    </source>
</evidence>
<dbReference type="PANTHER" id="PTHR21716:SF68">
    <property type="entry name" value="TRANSPORT PROTEIN YTVI-RELATED"/>
    <property type="match status" value="1"/>
</dbReference>
<dbReference type="GO" id="GO:0055085">
    <property type="term" value="P:transmembrane transport"/>
    <property type="evidence" value="ECO:0007669"/>
    <property type="project" value="TreeGrafter"/>
</dbReference>
<evidence type="ECO:0000256" key="4">
    <source>
        <dbReference type="ARBA" id="ARBA00022989"/>
    </source>
</evidence>
<feature type="transmembrane region" description="Helical" evidence="6">
    <location>
        <begin position="65"/>
        <end position="88"/>
    </location>
</feature>
<gene>
    <name evidence="7" type="primary">ytvI</name>
    <name evidence="7" type="ORF">HUR95_06805</name>
</gene>
<feature type="transmembrane region" description="Helical" evidence="6">
    <location>
        <begin position="291"/>
        <end position="311"/>
    </location>
</feature>